<name>A0A9P8UA43_9PEZI</name>
<feature type="region of interest" description="Disordered" evidence="5">
    <location>
        <begin position="1"/>
        <end position="20"/>
    </location>
</feature>
<dbReference type="GO" id="GO:0008270">
    <property type="term" value="F:zinc ion binding"/>
    <property type="evidence" value="ECO:0007669"/>
    <property type="project" value="InterPro"/>
</dbReference>
<feature type="compositionally biased region" description="Pro residues" evidence="5">
    <location>
        <begin position="1"/>
        <end position="11"/>
    </location>
</feature>
<dbReference type="CDD" id="cd12148">
    <property type="entry name" value="fungal_TF_MHR"/>
    <property type="match status" value="1"/>
</dbReference>
<dbReference type="GO" id="GO:0000978">
    <property type="term" value="F:RNA polymerase II cis-regulatory region sequence-specific DNA binding"/>
    <property type="evidence" value="ECO:0007669"/>
    <property type="project" value="TreeGrafter"/>
</dbReference>
<comment type="caution">
    <text evidence="7">The sequence shown here is derived from an EMBL/GenBank/DDBJ whole genome shotgun (WGS) entry which is preliminary data.</text>
</comment>
<dbReference type="Pfam" id="PF00172">
    <property type="entry name" value="Zn_clus"/>
    <property type="match status" value="1"/>
</dbReference>
<dbReference type="EMBL" id="JAGPXC010000015">
    <property type="protein sequence ID" value="KAH6638674.1"/>
    <property type="molecule type" value="Genomic_DNA"/>
</dbReference>
<evidence type="ECO:0000259" key="6">
    <source>
        <dbReference type="PROSITE" id="PS50048"/>
    </source>
</evidence>
<dbReference type="SMART" id="SM00066">
    <property type="entry name" value="GAL4"/>
    <property type="match status" value="1"/>
</dbReference>
<dbReference type="AlphaFoldDB" id="A0A9P8UA43"/>
<protein>
    <submittedName>
        <fullName evidence="7">Fungal-specific transcription factor domain-containing protein</fullName>
    </submittedName>
</protein>
<proteinExistence type="predicted"/>
<feature type="compositionally biased region" description="Polar residues" evidence="5">
    <location>
        <begin position="93"/>
        <end position="109"/>
    </location>
</feature>
<dbReference type="PANTHER" id="PTHR47424:SF15">
    <property type="entry name" value="ZN(II)2CYS6 TRANSCRIPTION FACTOR (EUROFUNG)"/>
    <property type="match status" value="1"/>
</dbReference>
<dbReference type="PROSITE" id="PS00463">
    <property type="entry name" value="ZN2_CY6_FUNGAL_1"/>
    <property type="match status" value="1"/>
</dbReference>
<feature type="region of interest" description="Disordered" evidence="5">
    <location>
        <begin position="93"/>
        <end position="144"/>
    </location>
</feature>
<dbReference type="SUPFAM" id="SSF57701">
    <property type="entry name" value="Zn2/Cys6 DNA-binding domain"/>
    <property type="match status" value="1"/>
</dbReference>
<dbReference type="OrthoDB" id="2571985at2759"/>
<evidence type="ECO:0000256" key="5">
    <source>
        <dbReference type="SAM" id="MobiDB-lite"/>
    </source>
</evidence>
<dbReference type="GO" id="GO:0006351">
    <property type="term" value="P:DNA-templated transcription"/>
    <property type="evidence" value="ECO:0007669"/>
    <property type="project" value="InterPro"/>
</dbReference>
<dbReference type="Gene3D" id="4.10.240.10">
    <property type="entry name" value="Zn(2)-C6 fungal-type DNA-binding domain"/>
    <property type="match status" value="1"/>
</dbReference>
<dbReference type="PROSITE" id="PS50048">
    <property type="entry name" value="ZN2_CY6_FUNGAL_2"/>
    <property type="match status" value="1"/>
</dbReference>
<feature type="compositionally biased region" description="Acidic residues" evidence="5">
    <location>
        <begin position="173"/>
        <end position="182"/>
    </location>
</feature>
<feature type="compositionally biased region" description="Polar residues" evidence="5">
    <location>
        <begin position="118"/>
        <end position="128"/>
    </location>
</feature>
<reference evidence="7" key="1">
    <citation type="journal article" date="2021" name="Nat. Commun.">
        <title>Genetic determinants of endophytism in the Arabidopsis root mycobiome.</title>
        <authorList>
            <person name="Mesny F."/>
            <person name="Miyauchi S."/>
            <person name="Thiergart T."/>
            <person name="Pickel B."/>
            <person name="Atanasova L."/>
            <person name="Karlsson M."/>
            <person name="Huettel B."/>
            <person name="Barry K.W."/>
            <person name="Haridas S."/>
            <person name="Chen C."/>
            <person name="Bauer D."/>
            <person name="Andreopoulos W."/>
            <person name="Pangilinan J."/>
            <person name="LaButti K."/>
            <person name="Riley R."/>
            <person name="Lipzen A."/>
            <person name="Clum A."/>
            <person name="Drula E."/>
            <person name="Henrissat B."/>
            <person name="Kohler A."/>
            <person name="Grigoriev I.V."/>
            <person name="Martin F.M."/>
            <person name="Hacquard S."/>
        </authorList>
    </citation>
    <scope>NUCLEOTIDE SEQUENCE</scope>
    <source>
        <strain evidence="7">MPI-SDFR-AT-0073</strain>
    </source>
</reference>
<dbReference type="GO" id="GO:0000435">
    <property type="term" value="P:positive regulation of transcription from RNA polymerase II promoter by galactose"/>
    <property type="evidence" value="ECO:0007669"/>
    <property type="project" value="TreeGrafter"/>
</dbReference>
<dbReference type="Proteomes" id="UP000758603">
    <property type="component" value="Unassembled WGS sequence"/>
</dbReference>
<dbReference type="GO" id="GO:0005634">
    <property type="term" value="C:nucleus"/>
    <property type="evidence" value="ECO:0007669"/>
    <property type="project" value="TreeGrafter"/>
</dbReference>
<evidence type="ECO:0000313" key="8">
    <source>
        <dbReference type="Proteomes" id="UP000758603"/>
    </source>
</evidence>
<dbReference type="InterPro" id="IPR001138">
    <property type="entry name" value="Zn2Cys6_DnaBD"/>
</dbReference>
<evidence type="ECO:0000256" key="1">
    <source>
        <dbReference type="ARBA" id="ARBA00022723"/>
    </source>
</evidence>
<dbReference type="SMART" id="SM00906">
    <property type="entry name" value="Fungal_trans"/>
    <property type="match status" value="1"/>
</dbReference>
<gene>
    <name evidence="7" type="ORF">BKA67DRAFT_146466</name>
</gene>
<evidence type="ECO:0000256" key="2">
    <source>
        <dbReference type="ARBA" id="ARBA00023015"/>
    </source>
</evidence>
<dbReference type="CDD" id="cd00067">
    <property type="entry name" value="GAL4"/>
    <property type="match status" value="1"/>
</dbReference>
<dbReference type="GeneID" id="70123987"/>
<keyword evidence="8" id="KW-1185">Reference proteome</keyword>
<dbReference type="InterPro" id="IPR051127">
    <property type="entry name" value="Fungal_SecMet_Regulators"/>
</dbReference>
<keyword evidence="4" id="KW-0539">Nucleus</keyword>
<feature type="region of interest" description="Disordered" evidence="5">
    <location>
        <begin position="164"/>
        <end position="183"/>
    </location>
</feature>
<evidence type="ECO:0000313" key="7">
    <source>
        <dbReference type="EMBL" id="KAH6638674.1"/>
    </source>
</evidence>
<dbReference type="Pfam" id="PF04082">
    <property type="entry name" value="Fungal_trans"/>
    <property type="match status" value="1"/>
</dbReference>
<keyword evidence="3" id="KW-0804">Transcription</keyword>
<dbReference type="GO" id="GO:0000981">
    <property type="term" value="F:DNA-binding transcription factor activity, RNA polymerase II-specific"/>
    <property type="evidence" value="ECO:0007669"/>
    <property type="project" value="InterPro"/>
</dbReference>
<dbReference type="PANTHER" id="PTHR47424">
    <property type="entry name" value="REGULATORY PROTEIN GAL4"/>
    <property type="match status" value="1"/>
</dbReference>
<sequence length="687" mass="77459">MDRASPRPPPTQNSGSKVRRPRAARACDACRIKKNKCDDLYPCTYCRNHNIECVYRGQDSGRRLFTPDYVRHLEEEVKRLAALQAQVKNGQSVTYTTPLTDEPSATTPTYRDADRHPSSNYDAESPASTRLRPGAGQEVSGVNRHTRNVEFYGSSSSVAILSQVQRAGGAGDAPEESPEDHDGEALVSNLHNHAFSPAVDAALGGHRPGRVTHYPQCRNFILNYFTSIHFVHPFLDKAEFLSRCEKLWSQEGDPLHTSSFAALYYSMLSLGALVGPREEEPIGGVSNLQWSRTFFDEAISRCHRLGMVTDLDMVQCYFMLSKICQNELNAHWSYMYVGLAVRTALAMGINREPPPESRKPLSQLKAEARTWWGLYSLETEMSFAMGRPDTLGSDLYHNRSFPLIGNENSGSSSHDRFEPPQCAIIKSMVDLSRITRSICFDIYLPETITPRTIAVAYRLEQDLDKWVESLPMAIRPKQSMGEPVSLKSVRDPQWAKRQRLVLGIRYHNLRILTFGSLLLTSSSNERSTLPGIREGIQKCLDSAKQTIDTIYVTYQHHDFFRTWYYNTTYTVFAASVILVYVMKEATETETEPLLKVVAMAIEILETMDECVVALKAAKLMQKSIDKARRKFSTETPPTVAPTVDANEAMIHLNHYWGPLNLIDGEMDFDFAFQLEDMDGTNSMFAPL</sequence>
<keyword evidence="2" id="KW-0805">Transcription regulation</keyword>
<organism evidence="7 8">
    <name type="scientific">Truncatella angustata</name>
    <dbReference type="NCBI Taxonomy" id="152316"/>
    <lineage>
        <taxon>Eukaryota</taxon>
        <taxon>Fungi</taxon>
        <taxon>Dikarya</taxon>
        <taxon>Ascomycota</taxon>
        <taxon>Pezizomycotina</taxon>
        <taxon>Sordariomycetes</taxon>
        <taxon>Xylariomycetidae</taxon>
        <taxon>Amphisphaeriales</taxon>
        <taxon>Sporocadaceae</taxon>
        <taxon>Truncatella</taxon>
    </lineage>
</organism>
<evidence type="ECO:0000256" key="3">
    <source>
        <dbReference type="ARBA" id="ARBA00023163"/>
    </source>
</evidence>
<accession>A0A9P8UA43</accession>
<dbReference type="InterPro" id="IPR036864">
    <property type="entry name" value="Zn2-C6_fun-type_DNA-bd_sf"/>
</dbReference>
<dbReference type="InterPro" id="IPR007219">
    <property type="entry name" value="XnlR_reg_dom"/>
</dbReference>
<evidence type="ECO:0000256" key="4">
    <source>
        <dbReference type="ARBA" id="ARBA00023242"/>
    </source>
</evidence>
<dbReference type="RefSeq" id="XP_045950946.1">
    <property type="nucleotide sequence ID" value="XM_046095094.1"/>
</dbReference>
<keyword evidence="1" id="KW-0479">Metal-binding</keyword>
<feature type="domain" description="Zn(2)-C6 fungal-type" evidence="6">
    <location>
        <begin position="26"/>
        <end position="55"/>
    </location>
</feature>